<proteinExistence type="predicted"/>
<name>A0ACB7F9G7_NIBAL</name>
<evidence type="ECO:0000313" key="1">
    <source>
        <dbReference type="EMBL" id="KAG8010827.1"/>
    </source>
</evidence>
<gene>
    <name evidence="1" type="primary">SKOR1B</name>
    <name evidence="1" type="ORF">GBF38_010096</name>
</gene>
<accession>A0ACB7F9G7</accession>
<dbReference type="EMBL" id="CM024803">
    <property type="protein sequence ID" value="KAG8010827.1"/>
    <property type="molecule type" value="Genomic_DNA"/>
</dbReference>
<protein>
    <submittedName>
        <fullName evidence="1">SKI family transcriptional corepressor 1-like protein-B</fullName>
    </submittedName>
</protein>
<comment type="caution">
    <text evidence="1">The sequence shown here is derived from an EMBL/GenBank/DDBJ whole genome shotgun (WGS) entry which is preliminary data.</text>
</comment>
<organism evidence="1 2">
    <name type="scientific">Nibea albiflora</name>
    <name type="common">Yellow drum</name>
    <name type="synonym">Corvina albiflora</name>
    <dbReference type="NCBI Taxonomy" id="240163"/>
    <lineage>
        <taxon>Eukaryota</taxon>
        <taxon>Metazoa</taxon>
        <taxon>Chordata</taxon>
        <taxon>Craniata</taxon>
        <taxon>Vertebrata</taxon>
        <taxon>Euteleostomi</taxon>
        <taxon>Actinopterygii</taxon>
        <taxon>Neopterygii</taxon>
        <taxon>Teleostei</taxon>
        <taxon>Neoteleostei</taxon>
        <taxon>Acanthomorphata</taxon>
        <taxon>Eupercaria</taxon>
        <taxon>Sciaenidae</taxon>
        <taxon>Nibea</taxon>
    </lineage>
</organism>
<reference evidence="1" key="1">
    <citation type="submission" date="2020-04" db="EMBL/GenBank/DDBJ databases">
        <title>A chromosome-scale assembly and high-density genetic map of the yellow drum (Nibea albiflora) genome.</title>
        <authorList>
            <person name="Xu D."/>
            <person name="Zhang W."/>
            <person name="Chen R."/>
            <person name="Tan P."/>
            <person name="Wang L."/>
            <person name="Song H."/>
            <person name="Tian L."/>
            <person name="Zhu Q."/>
            <person name="Wang B."/>
        </authorList>
    </citation>
    <scope>NUCLEOTIDE SEQUENCE</scope>
    <source>
        <strain evidence="1">ZJHYS-2018</strain>
    </source>
</reference>
<evidence type="ECO:0000313" key="2">
    <source>
        <dbReference type="Proteomes" id="UP000805704"/>
    </source>
</evidence>
<keyword evidence="2" id="KW-1185">Reference proteome</keyword>
<dbReference type="Proteomes" id="UP000805704">
    <property type="component" value="Chromosome 15"/>
</dbReference>
<sequence length="1192" mass="130789">MDKTHLSSSNDIIMTSSTGPYQQEALTPPRPTHLHSSSSSLSSPSPSSSSSPLKPNQVGQVILYGVPIVSLVIDNNERLCLAQISNTLLKNYSYNEIHNRRVALGITCVQCTPVQLEILRRAGAMPISSRRCGMITKREAERLCKSFLGENAPPKLPDNFAFDVTHECAWGCRGNFIPARYNSSRAKCIKCSFCNMYFSPNKFIFHSHRTPDAKYTQPDAANFNSWRRHLKLSDKHPADELVFAWEDVKAMFNGGSRKRALPSSPHCSSMGPMKTLPGSVVPHMMGPDLGAQKRTRYEDEDDLDGGSLSPRKTPRSYPVIPVPSKGFGMLQKFPPTSLFPSPYPFPAFGLCQQKKDDSDVSSGQKGAGLSGLLWPGRKDTFYPPFCMFWPPRAAGGIPVPTYLQPQPSALSSLADNPSLRQAFLDLSDPSEPVAVAGNGNSVSSTMAPGSGTTTPRSGLFDPECTTVTPDLRPVTSEGWLKLLDTPTLQTRKPSYGSAFRPVIKDAESIAKLHSNGGGVSGATDEDFGVVVARSDRHQRLSPSSSCSYGSESGGDGEAEGAESEEEGEVDVESSKQEDEEEEASFTNRPSQTQTNLYLSALSDNPGEERGKERGSGTVYPSTSSPSSSDLIQQESPSLPSSPPVSLPLSSSTPPHREDPAYKNVHKNRDEGLPAYATKDNSIIDENKEQNSFFVPESETSAPDYWRESSGDQSQGAASPVPLKKDVENMEKEELQKVLLEQIDFRRRLEQEFHALKGTSPFPVFHNFQDQMKRELAYREEMVQQLQMLPVYGICISGSGERRRRRGGGRGGGEVASMAFTLYTLIQTAILCTNAVAVLHEERFLSKIGWGVDQGVGGFGDDPGVKAQVLNLIRSVRTVMRGWKASIIIVRVGITFTVRPLVQVSIMAGRRALKAVLIDLSGTLHIEDTAVPGAQEALNRLRQASVAVKFVTNTTKESKRNLLERLQRLNFDLQEKEIFTSLSAARSLLEQKQHRPLLLVEDSALEDFTGIDTTEPNAVVIGLAPDHFNYQTLNKAFRWQTHSYDTFFSRSNCFHLLFLILQTSRRMILDGAPLIAIHKARYYKRKDGLALGPGPFVTGLEYATDCKATVVGKPEKTFFTQALSDLGCSPNEAVMIGDDARDDVGGAQNTGMLGILVRTGKYREGDENKINPPPHLTCDSFPDAVEHILKNLL</sequence>